<dbReference type="RefSeq" id="XP_040773968.1">
    <property type="nucleotide sequence ID" value="XM_040920645.1"/>
</dbReference>
<sequence>MSQHAAAAATAPPKPVIFITGASSGLGRAFFQHFAKHPTSPPCTVVGIDRRPWTDNAGQDHAVYRPDDSSLYAQLDVTSPLEAHQALVRQHIGETTPVSLVVHCAGVRGLVPHVPIHSASEVASAETLDAMDAATLLHTYEINVVGTFSVLTAVLPNLRRAARDGLAPKVIVLSSRMGSIAANAAGGGYAYRASKAALNAVLRSMSLDVPEVFFAMVHPGRVETGLVVVKEDGAISVEESLGDVLALLERLGGEAGLGTGCFVDRFGETIQW</sequence>
<dbReference type="PANTHER" id="PTHR45458:SF1">
    <property type="entry name" value="SHORT CHAIN DEHYDROGENASE"/>
    <property type="match status" value="1"/>
</dbReference>
<dbReference type="GeneID" id="63837774"/>
<dbReference type="AlphaFoldDB" id="A0A9P4XXZ8"/>
<reference evidence="1" key="1">
    <citation type="journal article" date="2020" name="Phytopathology">
        <title>Genome sequence of the chestnut blight fungus Cryphonectria parasitica EP155: A fundamental resource for an archetypical invasive plant pathogen.</title>
        <authorList>
            <person name="Crouch J.A."/>
            <person name="Dawe A."/>
            <person name="Aerts A."/>
            <person name="Barry K."/>
            <person name="Churchill A.C.L."/>
            <person name="Grimwood J."/>
            <person name="Hillman B."/>
            <person name="Milgroom M.G."/>
            <person name="Pangilinan J."/>
            <person name="Smith M."/>
            <person name="Salamov A."/>
            <person name="Schmutz J."/>
            <person name="Yadav J."/>
            <person name="Grigoriev I.V."/>
            <person name="Nuss D."/>
        </authorList>
    </citation>
    <scope>NUCLEOTIDE SEQUENCE</scope>
    <source>
        <strain evidence="1">EP155</strain>
    </source>
</reference>
<dbReference type="GO" id="GO:0016616">
    <property type="term" value="F:oxidoreductase activity, acting on the CH-OH group of donors, NAD or NADP as acceptor"/>
    <property type="evidence" value="ECO:0007669"/>
    <property type="project" value="TreeGrafter"/>
</dbReference>
<dbReference type="EMBL" id="MU032349">
    <property type="protein sequence ID" value="KAF3762989.1"/>
    <property type="molecule type" value="Genomic_DNA"/>
</dbReference>
<dbReference type="OrthoDB" id="5296at2759"/>
<gene>
    <name evidence="1" type="ORF">M406DRAFT_331562</name>
</gene>
<comment type="caution">
    <text evidence="1">The sequence shown here is derived from an EMBL/GenBank/DDBJ whole genome shotgun (WGS) entry which is preliminary data.</text>
</comment>
<dbReference type="SUPFAM" id="SSF51735">
    <property type="entry name" value="NAD(P)-binding Rossmann-fold domains"/>
    <property type="match status" value="1"/>
</dbReference>
<organism evidence="1 2">
    <name type="scientific">Cryphonectria parasitica (strain ATCC 38755 / EP155)</name>
    <dbReference type="NCBI Taxonomy" id="660469"/>
    <lineage>
        <taxon>Eukaryota</taxon>
        <taxon>Fungi</taxon>
        <taxon>Dikarya</taxon>
        <taxon>Ascomycota</taxon>
        <taxon>Pezizomycotina</taxon>
        <taxon>Sordariomycetes</taxon>
        <taxon>Sordariomycetidae</taxon>
        <taxon>Diaporthales</taxon>
        <taxon>Cryphonectriaceae</taxon>
        <taxon>Cryphonectria-Endothia species complex</taxon>
        <taxon>Cryphonectria</taxon>
    </lineage>
</organism>
<dbReference type="InterPro" id="IPR052184">
    <property type="entry name" value="SDR_enzymes"/>
</dbReference>
<dbReference type="InterPro" id="IPR002347">
    <property type="entry name" value="SDR_fam"/>
</dbReference>
<dbReference type="InterPro" id="IPR036291">
    <property type="entry name" value="NAD(P)-bd_dom_sf"/>
</dbReference>
<accession>A0A9P4XXZ8</accession>
<dbReference type="PRINTS" id="PR00081">
    <property type="entry name" value="GDHRDH"/>
</dbReference>
<dbReference type="Gene3D" id="3.40.50.720">
    <property type="entry name" value="NAD(P)-binding Rossmann-like Domain"/>
    <property type="match status" value="1"/>
</dbReference>
<dbReference type="Pfam" id="PF00106">
    <property type="entry name" value="adh_short"/>
    <property type="match status" value="1"/>
</dbReference>
<dbReference type="PANTHER" id="PTHR45458">
    <property type="entry name" value="SHORT-CHAIN DEHYDROGENASE/REDUCTASE SDR"/>
    <property type="match status" value="1"/>
</dbReference>
<dbReference type="Proteomes" id="UP000803844">
    <property type="component" value="Unassembled WGS sequence"/>
</dbReference>
<protein>
    <submittedName>
        <fullName evidence="1">NAD(P)-binding protein</fullName>
    </submittedName>
</protein>
<evidence type="ECO:0000313" key="1">
    <source>
        <dbReference type="EMBL" id="KAF3762989.1"/>
    </source>
</evidence>
<proteinExistence type="predicted"/>
<evidence type="ECO:0000313" key="2">
    <source>
        <dbReference type="Proteomes" id="UP000803844"/>
    </source>
</evidence>
<keyword evidence="2" id="KW-1185">Reference proteome</keyword>
<name>A0A9P4XXZ8_CRYP1</name>